<keyword evidence="5 7" id="KW-0472">Membrane</keyword>
<feature type="domain" description="GtrA/DPMS transmembrane" evidence="8">
    <location>
        <begin position="18"/>
        <end position="139"/>
    </location>
</feature>
<comment type="subcellular location">
    <subcellularLocation>
        <location evidence="1">Membrane</location>
        <topology evidence="1">Multi-pass membrane protein</topology>
    </subcellularLocation>
</comment>
<evidence type="ECO:0000259" key="8">
    <source>
        <dbReference type="Pfam" id="PF04138"/>
    </source>
</evidence>
<name>A0A9X3NPM5_9ACTN</name>
<dbReference type="PANTHER" id="PTHR38459:SF1">
    <property type="entry name" value="PROPHAGE BACTOPRENOL-LINKED GLUCOSE TRANSLOCASE HOMOLOG"/>
    <property type="match status" value="1"/>
</dbReference>
<evidence type="ECO:0000256" key="2">
    <source>
        <dbReference type="ARBA" id="ARBA00009399"/>
    </source>
</evidence>
<dbReference type="GO" id="GO:0005886">
    <property type="term" value="C:plasma membrane"/>
    <property type="evidence" value="ECO:0007669"/>
    <property type="project" value="TreeGrafter"/>
</dbReference>
<dbReference type="InterPro" id="IPR051401">
    <property type="entry name" value="GtrA_CellWall_Glycosyl"/>
</dbReference>
<evidence type="ECO:0000313" key="9">
    <source>
        <dbReference type="EMBL" id="MDA0565936.1"/>
    </source>
</evidence>
<keyword evidence="3 7" id="KW-0812">Transmembrane</keyword>
<comment type="similarity">
    <text evidence="2">Belongs to the GtrA family.</text>
</comment>
<dbReference type="AlphaFoldDB" id="A0A9X3NPM5"/>
<feature type="transmembrane region" description="Helical" evidence="7">
    <location>
        <begin position="81"/>
        <end position="106"/>
    </location>
</feature>
<accession>A0A9X3NPM5</accession>
<gene>
    <name evidence="9" type="ORF">LG943_16680</name>
</gene>
<dbReference type="EMBL" id="JAJAQC010000028">
    <property type="protein sequence ID" value="MDA0565936.1"/>
    <property type="molecule type" value="Genomic_DNA"/>
</dbReference>
<reference evidence="9" key="1">
    <citation type="submission" date="2021-10" db="EMBL/GenBank/DDBJ databases">
        <title>Streptomonospora sp. nov., isolated from mangrove soil.</title>
        <authorList>
            <person name="Chen X."/>
            <person name="Ge X."/>
            <person name="Liu W."/>
        </authorList>
    </citation>
    <scope>NUCLEOTIDE SEQUENCE</scope>
    <source>
        <strain evidence="9">S1-112</strain>
    </source>
</reference>
<evidence type="ECO:0000256" key="1">
    <source>
        <dbReference type="ARBA" id="ARBA00004141"/>
    </source>
</evidence>
<dbReference type="GO" id="GO:0000271">
    <property type="term" value="P:polysaccharide biosynthetic process"/>
    <property type="evidence" value="ECO:0007669"/>
    <property type="project" value="InterPro"/>
</dbReference>
<evidence type="ECO:0000256" key="5">
    <source>
        <dbReference type="ARBA" id="ARBA00023136"/>
    </source>
</evidence>
<dbReference type="RefSeq" id="WP_270073199.1">
    <property type="nucleotide sequence ID" value="NZ_JAJAQC010000028.1"/>
</dbReference>
<organism evidence="9 10">
    <name type="scientific">Streptomonospora mangrovi</name>
    <dbReference type="NCBI Taxonomy" id="2883123"/>
    <lineage>
        <taxon>Bacteria</taxon>
        <taxon>Bacillati</taxon>
        <taxon>Actinomycetota</taxon>
        <taxon>Actinomycetes</taxon>
        <taxon>Streptosporangiales</taxon>
        <taxon>Nocardiopsidaceae</taxon>
        <taxon>Streptomonospora</taxon>
    </lineage>
</organism>
<evidence type="ECO:0000313" key="10">
    <source>
        <dbReference type="Proteomes" id="UP001140076"/>
    </source>
</evidence>
<keyword evidence="4 7" id="KW-1133">Transmembrane helix</keyword>
<evidence type="ECO:0000256" key="4">
    <source>
        <dbReference type="ARBA" id="ARBA00022989"/>
    </source>
</evidence>
<dbReference type="InterPro" id="IPR007267">
    <property type="entry name" value="GtrA_DPMS_TM"/>
</dbReference>
<protein>
    <submittedName>
        <fullName evidence="9">GtrA family protein</fullName>
    </submittedName>
</protein>
<dbReference type="Proteomes" id="UP001140076">
    <property type="component" value="Unassembled WGS sequence"/>
</dbReference>
<evidence type="ECO:0000256" key="6">
    <source>
        <dbReference type="SAM" id="MobiDB-lite"/>
    </source>
</evidence>
<comment type="caution">
    <text evidence="9">The sequence shown here is derived from an EMBL/GenBank/DDBJ whole genome shotgun (WGS) entry which is preliminary data.</text>
</comment>
<dbReference type="Pfam" id="PF04138">
    <property type="entry name" value="GtrA_DPMS_TM"/>
    <property type="match status" value="1"/>
</dbReference>
<feature type="region of interest" description="Disordered" evidence="6">
    <location>
        <begin position="144"/>
        <end position="177"/>
    </location>
</feature>
<keyword evidence="10" id="KW-1185">Reference proteome</keyword>
<evidence type="ECO:0000256" key="7">
    <source>
        <dbReference type="SAM" id="Phobius"/>
    </source>
</evidence>
<feature type="transmembrane region" description="Helical" evidence="7">
    <location>
        <begin position="21"/>
        <end position="41"/>
    </location>
</feature>
<evidence type="ECO:0000256" key="3">
    <source>
        <dbReference type="ARBA" id="ARBA00022692"/>
    </source>
</evidence>
<sequence>MPAPIRDRLPRLLRELAKFGTVGGVAYVVQLAATNLFWLVLDAPPLVGQALGVLIATVVAFVGNRFWTFAHRARTGLGREYLLFFVFNAVGLGIQLACLGVSVYLLGLDGPLARNIAGNVVGVGLGSLFRFYAYRQWVFPEASGAAEPDAGAPEAAASDATASDPGAEPAPRAAEPS</sequence>
<proteinExistence type="inferred from homology"/>
<feature type="transmembrane region" description="Helical" evidence="7">
    <location>
        <begin position="112"/>
        <end position="133"/>
    </location>
</feature>
<feature type="transmembrane region" description="Helical" evidence="7">
    <location>
        <begin position="47"/>
        <end position="69"/>
    </location>
</feature>
<dbReference type="PANTHER" id="PTHR38459">
    <property type="entry name" value="PROPHAGE BACTOPRENOL-LINKED GLUCOSE TRANSLOCASE HOMOLOG"/>
    <property type="match status" value="1"/>
</dbReference>